<evidence type="ECO:0000256" key="4">
    <source>
        <dbReference type="ARBA" id="ARBA00022759"/>
    </source>
</evidence>
<dbReference type="InterPro" id="IPR012337">
    <property type="entry name" value="RNaseH-like_sf"/>
</dbReference>
<evidence type="ECO:0000313" key="9">
    <source>
        <dbReference type="Proteomes" id="UP000640999"/>
    </source>
</evidence>
<dbReference type="PROSITE" id="PS50994">
    <property type="entry name" value="INTEGRASE"/>
    <property type="match status" value="1"/>
</dbReference>
<evidence type="ECO:0000256" key="6">
    <source>
        <dbReference type="ARBA" id="ARBA00022918"/>
    </source>
</evidence>
<dbReference type="SUPFAM" id="SSF53098">
    <property type="entry name" value="Ribonuclease H-like"/>
    <property type="match status" value="1"/>
</dbReference>
<comment type="caution">
    <text evidence="8">The sequence shown here is derived from an EMBL/GenBank/DDBJ whole genome shotgun (WGS) entry which is preliminary data.</text>
</comment>
<dbReference type="AlphaFoldDB" id="A0A850VKN1"/>
<feature type="non-terminal residue" evidence="8">
    <location>
        <position position="1"/>
    </location>
</feature>
<sequence length="110" mass="12884">RPFERIQVDFTELPKVGRFKFVLVIGDKLTNRVEAYPVSRATAHTVSKILLEELIRRYGLIKYIDSDQGTHFTSKVIKQLTETLGIRWEYHTPWHPQSSGQVERMNQTLK</sequence>
<name>A0A850VKN1_9CORV</name>
<keyword evidence="9" id="KW-1185">Reference proteome</keyword>
<proteinExistence type="predicted"/>
<dbReference type="EMBL" id="WEIW01010550">
    <property type="protein sequence ID" value="NWH42524.1"/>
    <property type="molecule type" value="Genomic_DNA"/>
</dbReference>
<dbReference type="GO" id="GO:0016787">
    <property type="term" value="F:hydrolase activity"/>
    <property type="evidence" value="ECO:0007669"/>
    <property type="project" value="UniProtKB-KW"/>
</dbReference>
<dbReference type="Gene3D" id="3.30.420.10">
    <property type="entry name" value="Ribonuclease H-like superfamily/Ribonuclease H"/>
    <property type="match status" value="1"/>
</dbReference>
<feature type="non-terminal residue" evidence="8">
    <location>
        <position position="110"/>
    </location>
</feature>
<accession>A0A850VKN1</accession>
<evidence type="ECO:0000256" key="3">
    <source>
        <dbReference type="ARBA" id="ARBA00022722"/>
    </source>
</evidence>
<evidence type="ECO:0000256" key="1">
    <source>
        <dbReference type="ARBA" id="ARBA00022679"/>
    </source>
</evidence>
<keyword evidence="5" id="KW-0378">Hydrolase</keyword>
<keyword evidence="3" id="KW-0540">Nuclease</keyword>
<dbReference type="PANTHER" id="PTHR41694">
    <property type="entry name" value="ENDOGENOUS RETROVIRUS GROUP K MEMBER POL PROTEIN"/>
    <property type="match status" value="1"/>
</dbReference>
<dbReference type="GO" id="GO:0003964">
    <property type="term" value="F:RNA-directed DNA polymerase activity"/>
    <property type="evidence" value="ECO:0007669"/>
    <property type="project" value="UniProtKB-KW"/>
</dbReference>
<feature type="domain" description="Integrase catalytic" evidence="7">
    <location>
        <begin position="1"/>
        <end position="110"/>
    </location>
</feature>
<keyword evidence="2" id="KW-0548">Nucleotidyltransferase</keyword>
<dbReference type="Proteomes" id="UP000640999">
    <property type="component" value="Unassembled WGS sequence"/>
</dbReference>
<protein>
    <submittedName>
        <fullName evidence="8">POL4 protein</fullName>
    </submittedName>
</protein>
<evidence type="ECO:0000313" key="8">
    <source>
        <dbReference type="EMBL" id="NWH42524.1"/>
    </source>
</evidence>
<evidence type="ECO:0000256" key="2">
    <source>
        <dbReference type="ARBA" id="ARBA00022695"/>
    </source>
</evidence>
<dbReference type="InterPro" id="IPR036397">
    <property type="entry name" value="RNaseH_sf"/>
</dbReference>
<dbReference type="OrthoDB" id="9906983at2759"/>
<dbReference type="Pfam" id="PF00665">
    <property type="entry name" value="rve"/>
    <property type="match status" value="1"/>
</dbReference>
<dbReference type="GO" id="GO:0004519">
    <property type="term" value="F:endonuclease activity"/>
    <property type="evidence" value="ECO:0007669"/>
    <property type="project" value="UniProtKB-KW"/>
</dbReference>
<dbReference type="GO" id="GO:0003676">
    <property type="term" value="F:nucleic acid binding"/>
    <property type="evidence" value="ECO:0007669"/>
    <property type="project" value="InterPro"/>
</dbReference>
<evidence type="ECO:0000259" key="7">
    <source>
        <dbReference type="PROSITE" id="PS50994"/>
    </source>
</evidence>
<keyword evidence="6" id="KW-0695">RNA-directed DNA polymerase</keyword>
<reference evidence="8" key="1">
    <citation type="submission" date="2019-10" db="EMBL/GenBank/DDBJ databases">
        <title>Bird 10,000 Genomes (B10K) Project - Family phase.</title>
        <authorList>
            <person name="Zhang G."/>
        </authorList>
    </citation>
    <scope>NUCLEOTIDE SEQUENCE</scope>
    <source>
        <strain evidence="8">B10K-IZ-033-78</strain>
        <tissue evidence="8">Muscle</tissue>
    </source>
</reference>
<dbReference type="PANTHER" id="PTHR41694:SF5">
    <property type="entry name" value="RIBONUCLEASE H"/>
    <property type="match status" value="1"/>
</dbReference>
<dbReference type="GO" id="GO:0015074">
    <property type="term" value="P:DNA integration"/>
    <property type="evidence" value="ECO:0007669"/>
    <property type="project" value="InterPro"/>
</dbReference>
<evidence type="ECO:0000256" key="5">
    <source>
        <dbReference type="ARBA" id="ARBA00022801"/>
    </source>
</evidence>
<organism evidence="8 9">
    <name type="scientific">Chloropsis hardwickii</name>
    <dbReference type="NCBI Taxonomy" id="667144"/>
    <lineage>
        <taxon>Eukaryota</taxon>
        <taxon>Metazoa</taxon>
        <taxon>Chordata</taxon>
        <taxon>Craniata</taxon>
        <taxon>Vertebrata</taxon>
        <taxon>Euteleostomi</taxon>
        <taxon>Archelosauria</taxon>
        <taxon>Archosauria</taxon>
        <taxon>Dinosauria</taxon>
        <taxon>Saurischia</taxon>
        <taxon>Theropoda</taxon>
        <taxon>Coelurosauria</taxon>
        <taxon>Aves</taxon>
        <taxon>Neognathae</taxon>
        <taxon>Neoaves</taxon>
        <taxon>Telluraves</taxon>
        <taxon>Australaves</taxon>
        <taxon>Passeriformes</taxon>
        <taxon>Corvoidea</taxon>
        <taxon>Irenidae</taxon>
        <taxon>Chloropsis</taxon>
    </lineage>
</organism>
<gene>
    <name evidence="8" type="primary">Pol_6</name>
    <name evidence="8" type="ORF">CHLHAR_R15642</name>
</gene>
<keyword evidence="1" id="KW-0808">Transferase</keyword>
<keyword evidence="4" id="KW-0255">Endonuclease</keyword>
<dbReference type="InterPro" id="IPR001584">
    <property type="entry name" value="Integrase_cat-core"/>
</dbReference>